<name>A0A8H7WBM7_9HELO</name>
<protein>
    <submittedName>
        <fullName evidence="1">Uncharacterized protein</fullName>
    </submittedName>
</protein>
<dbReference type="EMBL" id="JAFJYH010000058">
    <property type="protein sequence ID" value="KAG4421840.1"/>
    <property type="molecule type" value="Genomic_DNA"/>
</dbReference>
<proteinExistence type="predicted"/>
<sequence length="139" mass="15688">MRINGILCIYDDNNECTWASQTGRRTRNEVDPHEGERSTLSLPDSLQPIGLVKTSNLKLIRVQEKNTLLKELMLKDQAELEQPEKCIIPRLISNAILMVLNEADVVYTTLITSTADWLRAYKKMASMIIVDEADAVTLA</sequence>
<dbReference type="AlphaFoldDB" id="A0A8H7WBM7"/>
<evidence type="ECO:0000313" key="1">
    <source>
        <dbReference type="EMBL" id="KAG4421840.1"/>
    </source>
</evidence>
<organism evidence="1 2">
    <name type="scientific">Cadophora malorum</name>
    <dbReference type="NCBI Taxonomy" id="108018"/>
    <lineage>
        <taxon>Eukaryota</taxon>
        <taxon>Fungi</taxon>
        <taxon>Dikarya</taxon>
        <taxon>Ascomycota</taxon>
        <taxon>Pezizomycotina</taxon>
        <taxon>Leotiomycetes</taxon>
        <taxon>Helotiales</taxon>
        <taxon>Ploettnerulaceae</taxon>
        <taxon>Cadophora</taxon>
    </lineage>
</organism>
<dbReference type="Proteomes" id="UP000664132">
    <property type="component" value="Unassembled WGS sequence"/>
</dbReference>
<reference evidence="1" key="1">
    <citation type="submission" date="2021-02" db="EMBL/GenBank/DDBJ databases">
        <title>Genome sequence Cadophora malorum strain M34.</title>
        <authorList>
            <person name="Stefanovic E."/>
            <person name="Vu D."/>
            <person name="Scully C."/>
            <person name="Dijksterhuis J."/>
            <person name="Roader J."/>
            <person name="Houbraken J."/>
        </authorList>
    </citation>
    <scope>NUCLEOTIDE SEQUENCE</scope>
    <source>
        <strain evidence="1">M34</strain>
    </source>
</reference>
<gene>
    <name evidence="1" type="ORF">IFR04_004952</name>
</gene>
<comment type="caution">
    <text evidence="1">The sequence shown here is derived from an EMBL/GenBank/DDBJ whole genome shotgun (WGS) entry which is preliminary data.</text>
</comment>
<accession>A0A8H7WBM7</accession>
<evidence type="ECO:0000313" key="2">
    <source>
        <dbReference type="Proteomes" id="UP000664132"/>
    </source>
</evidence>
<keyword evidence="2" id="KW-1185">Reference proteome</keyword>